<evidence type="ECO:0000259" key="2">
    <source>
        <dbReference type="Pfam" id="PF01841"/>
    </source>
</evidence>
<gene>
    <name evidence="4" type="ORF">LXM24_01710</name>
</gene>
<dbReference type="Pfam" id="PF12969">
    <property type="entry name" value="DUF3857"/>
    <property type="match status" value="1"/>
</dbReference>
<feature type="signal peptide" evidence="1">
    <location>
        <begin position="1"/>
        <end position="20"/>
    </location>
</feature>
<sequence>MRFLVSVIFLACSHFLHVQAQGEFDVTKISPELNAGANAVIRVDEDIFEVVSKAEARHKKRTVVTILNESGEAEYGQLMVGYDKFTKINDISGNLYDATGKLQKKLKNADITDYGYGGGGDNITDARIKLADFGKKSYSYPYTVEFIYETKEKNMMFYPRWMPLSDSKTAVERAHFTIKTPAGFKFRYKEYNGIKAVQKSRGDDGSDIYTWIVEKYAVPLTTDFYPLPLMDYTPMVMAAPSDFEVQDYQGNFNSWDDFGKFYHTLNAGRDVLPPATVTEIKSLIANAKTDREKVEKIYKWMQARSRYVSIQLGIGGWQTIDAMTVANKGYGDCKALSNFTVAALRQAGIPAYVALIKAGDEAFMKPDFPSSQFNHVIACAVVAKDTMWLECTSQTTTPNFMGTFTGSRHALLITPEGGKLVPTPVYKSHQNTRKSRANVNLDEGGNGQVEVQTLYAGLQQESRNTVFHNGNKEEQRKWLMNHINLPSLDLQRFELMEGRETEPTMTEKLSLNVRNCATKTGTRLFIKPTLLSRPFDLPATTERTTDFYLPGSVYDFTDSDTVSYVIPANYKLETTLPSVQIKSVFGTYESKTVLENNKLVCARKVVMNGGRYNAKDFPAWIDFLKKVRKADRAQVVFVENKP</sequence>
<dbReference type="SUPFAM" id="SSF54001">
    <property type="entry name" value="Cysteine proteinases"/>
    <property type="match status" value="1"/>
</dbReference>
<dbReference type="Proteomes" id="UP001139700">
    <property type="component" value="Unassembled WGS sequence"/>
</dbReference>
<organism evidence="4 5">
    <name type="scientific">Dyadobacter fanqingshengii</name>
    <dbReference type="NCBI Taxonomy" id="2906443"/>
    <lineage>
        <taxon>Bacteria</taxon>
        <taxon>Pseudomonadati</taxon>
        <taxon>Bacteroidota</taxon>
        <taxon>Cytophagia</taxon>
        <taxon>Cytophagales</taxon>
        <taxon>Spirosomataceae</taxon>
        <taxon>Dyadobacter</taxon>
    </lineage>
</organism>
<dbReference type="AlphaFoldDB" id="A0A9X1P7U4"/>
<evidence type="ECO:0000313" key="4">
    <source>
        <dbReference type="EMBL" id="MCF0038783.1"/>
    </source>
</evidence>
<reference evidence="4" key="1">
    <citation type="submission" date="2021-12" db="EMBL/GenBank/DDBJ databases">
        <title>Novel species in genus Dyadobacter.</title>
        <authorList>
            <person name="Ma C."/>
        </authorList>
    </citation>
    <scope>NUCLEOTIDE SEQUENCE</scope>
    <source>
        <strain evidence="4">CY399</strain>
    </source>
</reference>
<feature type="domain" description="DUF3857" evidence="3">
    <location>
        <begin position="58"/>
        <end position="217"/>
    </location>
</feature>
<dbReference type="RefSeq" id="WP_234611290.1">
    <property type="nucleotide sequence ID" value="NZ_CP098806.1"/>
</dbReference>
<comment type="caution">
    <text evidence="4">The sequence shown here is derived from an EMBL/GenBank/DDBJ whole genome shotgun (WGS) entry which is preliminary data.</text>
</comment>
<evidence type="ECO:0000313" key="5">
    <source>
        <dbReference type="Proteomes" id="UP001139700"/>
    </source>
</evidence>
<dbReference type="InterPro" id="IPR038765">
    <property type="entry name" value="Papain-like_cys_pep_sf"/>
</dbReference>
<dbReference type="Gene3D" id="2.60.40.3140">
    <property type="match status" value="1"/>
</dbReference>
<dbReference type="Gene3D" id="2.60.120.1130">
    <property type="match status" value="1"/>
</dbReference>
<name>A0A9X1P7U4_9BACT</name>
<keyword evidence="1" id="KW-0732">Signal</keyword>
<dbReference type="InterPro" id="IPR024618">
    <property type="entry name" value="DUF3857"/>
</dbReference>
<feature type="chain" id="PRO_5040830061" evidence="1">
    <location>
        <begin position="21"/>
        <end position="642"/>
    </location>
</feature>
<keyword evidence="5" id="KW-1185">Reference proteome</keyword>
<dbReference type="Gene3D" id="3.10.620.30">
    <property type="match status" value="1"/>
</dbReference>
<evidence type="ECO:0000259" key="3">
    <source>
        <dbReference type="Pfam" id="PF12969"/>
    </source>
</evidence>
<proteinExistence type="predicted"/>
<feature type="domain" description="Transglutaminase-like" evidence="2">
    <location>
        <begin position="282"/>
        <end position="354"/>
    </location>
</feature>
<dbReference type="InterPro" id="IPR002931">
    <property type="entry name" value="Transglutaminase-like"/>
</dbReference>
<dbReference type="Pfam" id="PF01841">
    <property type="entry name" value="Transglut_core"/>
    <property type="match status" value="1"/>
</dbReference>
<evidence type="ECO:0000256" key="1">
    <source>
        <dbReference type="SAM" id="SignalP"/>
    </source>
</evidence>
<dbReference type="EMBL" id="JAJTTA010000001">
    <property type="protein sequence ID" value="MCF0038783.1"/>
    <property type="molecule type" value="Genomic_DNA"/>
</dbReference>
<accession>A0A9X1P7U4</accession>
<protein>
    <submittedName>
        <fullName evidence="4">DUF3857 and transglutaminase domain-containing protein</fullName>
    </submittedName>
</protein>